<dbReference type="STRING" id="341663.Q0CZK2"/>
<keyword evidence="2" id="KW-0521">NADP</keyword>
<dbReference type="Pfam" id="PF00106">
    <property type="entry name" value="adh_short"/>
    <property type="match status" value="1"/>
</dbReference>
<accession>Q0CZK2</accession>
<evidence type="ECO:0000256" key="2">
    <source>
        <dbReference type="ARBA" id="ARBA00022857"/>
    </source>
</evidence>
<dbReference type="EMBL" id="CH476594">
    <property type="protein sequence ID" value="EAU39528.1"/>
    <property type="molecule type" value="Genomic_DNA"/>
</dbReference>
<evidence type="ECO:0000256" key="3">
    <source>
        <dbReference type="ARBA" id="ARBA00023002"/>
    </source>
</evidence>
<dbReference type="eggNOG" id="KOG0725">
    <property type="taxonomic scope" value="Eukaryota"/>
</dbReference>
<dbReference type="GeneID" id="4355643"/>
<dbReference type="HOGENOM" id="CLU_010194_8_0_1"/>
<dbReference type="OMA" id="QWWETHE"/>
<dbReference type="AlphaFoldDB" id="Q0CZK2"/>
<gene>
    <name evidence="4" type="ORF">ATEG_00882</name>
</gene>
<dbReference type="PANTHER" id="PTHR42760:SF37">
    <property type="entry name" value="CLAVALDEHYDE DEHYDROGENASE"/>
    <property type="match status" value="1"/>
</dbReference>
<name>Q0CZK2_ASPTN</name>
<evidence type="ECO:0000256" key="1">
    <source>
        <dbReference type="ARBA" id="ARBA00006484"/>
    </source>
</evidence>
<dbReference type="InterPro" id="IPR036291">
    <property type="entry name" value="NAD(P)-bd_dom_sf"/>
</dbReference>
<dbReference type="RefSeq" id="XP_001210968.1">
    <property type="nucleotide sequence ID" value="XM_001210968.1"/>
</dbReference>
<dbReference type="PRINTS" id="PR00081">
    <property type="entry name" value="GDHRDH"/>
</dbReference>
<dbReference type="CDD" id="cd05233">
    <property type="entry name" value="SDR_c"/>
    <property type="match status" value="1"/>
</dbReference>
<dbReference type="Gene3D" id="3.40.50.720">
    <property type="entry name" value="NAD(P)-binding Rossmann-like Domain"/>
    <property type="match status" value="1"/>
</dbReference>
<evidence type="ECO:0000313" key="4">
    <source>
        <dbReference type="EMBL" id="EAU39528.1"/>
    </source>
</evidence>
<dbReference type="GO" id="GO:0016616">
    <property type="term" value="F:oxidoreductase activity, acting on the CH-OH group of donors, NAD or NADP as acceptor"/>
    <property type="evidence" value="ECO:0007669"/>
    <property type="project" value="TreeGrafter"/>
</dbReference>
<protein>
    <recommendedName>
        <fullName evidence="6">NAD(P)-binding protein</fullName>
    </recommendedName>
</protein>
<dbReference type="OrthoDB" id="1933717at2759"/>
<keyword evidence="3" id="KW-0560">Oxidoreductase</keyword>
<proteinExistence type="inferred from homology"/>
<comment type="similarity">
    <text evidence="1">Belongs to the short-chain dehydrogenases/reductases (SDR) family.</text>
</comment>
<dbReference type="PANTHER" id="PTHR42760">
    <property type="entry name" value="SHORT-CHAIN DEHYDROGENASES/REDUCTASES FAMILY MEMBER"/>
    <property type="match status" value="1"/>
</dbReference>
<evidence type="ECO:0008006" key="6">
    <source>
        <dbReference type="Google" id="ProtNLM"/>
    </source>
</evidence>
<dbReference type="Proteomes" id="UP000007963">
    <property type="component" value="Unassembled WGS sequence"/>
</dbReference>
<evidence type="ECO:0000313" key="5">
    <source>
        <dbReference type="Proteomes" id="UP000007963"/>
    </source>
</evidence>
<dbReference type="VEuPathDB" id="FungiDB:ATEG_00882"/>
<organism evidence="4 5">
    <name type="scientific">Aspergillus terreus (strain NIH 2624 / FGSC A1156)</name>
    <dbReference type="NCBI Taxonomy" id="341663"/>
    <lineage>
        <taxon>Eukaryota</taxon>
        <taxon>Fungi</taxon>
        <taxon>Dikarya</taxon>
        <taxon>Ascomycota</taxon>
        <taxon>Pezizomycotina</taxon>
        <taxon>Eurotiomycetes</taxon>
        <taxon>Eurotiomycetidae</taxon>
        <taxon>Eurotiales</taxon>
        <taxon>Aspergillaceae</taxon>
        <taxon>Aspergillus</taxon>
        <taxon>Aspergillus subgen. Circumdati</taxon>
    </lineage>
</organism>
<dbReference type="SUPFAM" id="SSF51735">
    <property type="entry name" value="NAD(P)-binding Rossmann-fold domains"/>
    <property type="match status" value="1"/>
</dbReference>
<dbReference type="InterPro" id="IPR002347">
    <property type="entry name" value="SDR_fam"/>
</dbReference>
<sequence>MDVSQLPSDFFVREDAFTQKTYRDVYPAIDPTRPELSQAGKVVVITGASRGIGKLGFAASFARAKAEAIVLIARNASKLAETEQLVKEINPATKVLSLAVDVVDEPGIKDAFRQIVERFGTPHVLINNAGVTGALKSIFDEDIDSWWRTQEINIRGTMIVTKAFLATTGREPEAPTTIIHLSSTSAGMTPPGMSSYSLTKVAIVKLTTFMKDEHPSITTVAVNPGVVSTDMGNSIPFVIPFMKDTPELSGGLAVWLASGDKSFLSGRYVDANWDVEELEARKAEIQEGLLLTVGPRGKFGKNRE</sequence>
<reference evidence="5" key="1">
    <citation type="submission" date="2005-09" db="EMBL/GenBank/DDBJ databases">
        <title>Annotation of the Aspergillus terreus NIH2624 genome.</title>
        <authorList>
            <person name="Birren B.W."/>
            <person name="Lander E.S."/>
            <person name="Galagan J.E."/>
            <person name="Nusbaum C."/>
            <person name="Devon K."/>
            <person name="Henn M."/>
            <person name="Ma L.-J."/>
            <person name="Jaffe D.B."/>
            <person name="Butler J."/>
            <person name="Alvarez P."/>
            <person name="Gnerre S."/>
            <person name="Grabherr M."/>
            <person name="Kleber M."/>
            <person name="Mauceli E.W."/>
            <person name="Brockman W."/>
            <person name="Rounsley S."/>
            <person name="Young S.K."/>
            <person name="LaButti K."/>
            <person name="Pushparaj V."/>
            <person name="DeCaprio D."/>
            <person name="Crawford M."/>
            <person name="Koehrsen M."/>
            <person name="Engels R."/>
            <person name="Montgomery P."/>
            <person name="Pearson M."/>
            <person name="Howarth C."/>
            <person name="Larson L."/>
            <person name="Luoma S."/>
            <person name="White J."/>
            <person name="Alvarado L."/>
            <person name="Kodira C.D."/>
            <person name="Zeng Q."/>
            <person name="Oleary S."/>
            <person name="Yandava C."/>
            <person name="Denning D.W."/>
            <person name="Nierman W.C."/>
            <person name="Milne T."/>
            <person name="Madden K."/>
        </authorList>
    </citation>
    <scope>NUCLEOTIDE SEQUENCE [LARGE SCALE GENOMIC DNA]</scope>
    <source>
        <strain evidence="5">NIH 2624 / FGSC A1156</strain>
    </source>
</reference>